<keyword evidence="1" id="KW-1133">Transmembrane helix</keyword>
<proteinExistence type="predicted"/>
<keyword evidence="1" id="KW-0472">Membrane</keyword>
<dbReference type="AlphaFoldDB" id="A0A948RXW2"/>
<feature type="transmembrane region" description="Helical" evidence="1">
    <location>
        <begin position="6"/>
        <end position="25"/>
    </location>
</feature>
<name>A0A948RXW2_UNCEI</name>
<keyword evidence="1" id="KW-0812">Transmembrane</keyword>
<evidence type="ECO:0008006" key="4">
    <source>
        <dbReference type="Google" id="ProtNLM"/>
    </source>
</evidence>
<evidence type="ECO:0000256" key="1">
    <source>
        <dbReference type="SAM" id="Phobius"/>
    </source>
</evidence>
<evidence type="ECO:0000313" key="3">
    <source>
        <dbReference type="Proteomes" id="UP000777784"/>
    </source>
</evidence>
<gene>
    <name evidence="2" type="ORF">KJ970_18175</name>
</gene>
<dbReference type="Proteomes" id="UP000777784">
    <property type="component" value="Unassembled WGS sequence"/>
</dbReference>
<evidence type="ECO:0000313" key="2">
    <source>
        <dbReference type="EMBL" id="MBU2692850.1"/>
    </source>
</evidence>
<dbReference type="EMBL" id="JAHJDP010000103">
    <property type="protein sequence ID" value="MBU2692850.1"/>
    <property type="molecule type" value="Genomic_DNA"/>
</dbReference>
<sequence length="117" mass="12944">GTGNLLVAVAGTLIAGLLIAIMHIIRQVSPKRSEYILQFNVVAGEEPRKPYLPLFDRYLRLSSLIHVKSVRLGEALQLSFYVSLKDPTQTERFVSELSALEGLNRVNLSYGDETGSL</sequence>
<protein>
    <recommendedName>
        <fullName evidence="4">DUF4956 domain-containing protein</fullName>
    </recommendedName>
</protein>
<accession>A0A948RXW2</accession>
<reference evidence="2" key="1">
    <citation type="submission" date="2021-05" db="EMBL/GenBank/DDBJ databases">
        <title>Energy efficiency and biological interactions define the core microbiome of deep oligotrophic groundwater.</title>
        <authorList>
            <person name="Mehrshad M."/>
            <person name="Lopez-Fernandez M."/>
            <person name="Bell E."/>
            <person name="Bernier-Latmani R."/>
            <person name="Bertilsson S."/>
            <person name="Dopson M."/>
        </authorList>
    </citation>
    <scope>NUCLEOTIDE SEQUENCE</scope>
    <source>
        <strain evidence="2">Modern_marine.mb.64</strain>
    </source>
</reference>
<organism evidence="2 3">
    <name type="scientific">Eiseniibacteriota bacterium</name>
    <dbReference type="NCBI Taxonomy" id="2212470"/>
    <lineage>
        <taxon>Bacteria</taxon>
        <taxon>Candidatus Eiseniibacteriota</taxon>
    </lineage>
</organism>
<comment type="caution">
    <text evidence="2">The sequence shown here is derived from an EMBL/GenBank/DDBJ whole genome shotgun (WGS) entry which is preliminary data.</text>
</comment>
<feature type="non-terminal residue" evidence="2">
    <location>
        <position position="1"/>
    </location>
</feature>